<protein>
    <submittedName>
        <fullName evidence="3">Uncharacterized protein</fullName>
    </submittedName>
</protein>
<evidence type="ECO:0000313" key="5">
    <source>
        <dbReference type="EMBL" id="RTI54790.1"/>
    </source>
</evidence>
<name>A0A430V1I9_THESC</name>
<organism evidence="3 8">
    <name type="scientific">Thermus scotoductus</name>
    <dbReference type="NCBI Taxonomy" id="37636"/>
    <lineage>
        <taxon>Bacteria</taxon>
        <taxon>Thermotogati</taxon>
        <taxon>Deinococcota</taxon>
        <taxon>Deinococci</taxon>
        <taxon>Thermales</taxon>
        <taxon>Thermaceae</taxon>
        <taxon>Thermus</taxon>
    </lineage>
</organism>
<evidence type="ECO:0000313" key="10">
    <source>
        <dbReference type="Proteomes" id="UP000288073"/>
    </source>
</evidence>
<evidence type="ECO:0000313" key="6">
    <source>
        <dbReference type="Proteomes" id="UP000286712"/>
    </source>
</evidence>
<evidence type="ECO:0000313" key="9">
    <source>
        <dbReference type="Proteomes" id="UP000287467"/>
    </source>
</evidence>
<dbReference type="EMBL" id="PEMJ01000088">
    <property type="protein sequence ID" value="RTI16349.1"/>
    <property type="molecule type" value="Genomic_DNA"/>
</dbReference>
<reference evidence="6 7" key="1">
    <citation type="journal article" date="2019" name="Extremophiles">
        <title>Biogeography of thermophiles and predominance of Thermus scotoductus in domestic water heaters.</title>
        <authorList>
            <person name="Wilpiszeski R.L."/>
            <person name="Zhang Z."/>
            <person name="House C.H."/>
        </authorList>
    </citation>
    <scope>NUCLEOTIDE SEQUENCE [LARGE SCALE GENOMIC DNA]</scope>
    <source>
        <strain evidence="4 10">10_S10</strain>
        <strain evidence="3 8">14_S14</strain>
        <strain evidence="5 9">1_S1</strain>
        <strain evidence="2 6">27_S27</strain>
        <strain evidence="1 7">34_S34</strain>
    </source>
</reference>
<evidence type="ECO:0000313" key="2">
    <source>
        <dbReference type="EMBL" id="RTH26739.1"/>
    </source>
</evidence>
<evidence type="ECO:0000313" key="3">
    <source>
        <dbReference type="EMBL" id="RTI16349.1"/>
    </source>
</evidence>
<evidence type="ECO:0000313" key="7">
    <source>
        <dbReference type="Proteomes" id="UP000286734"/>
    </source>
</evidence>
<dbReference type="Proteomes" id="UP000286712">
    <property type="component" value="Unassembled WGS sequence"/>
</dbReference>
<dbReference type="EMBL" id="PEMW01000210">
    <property type="protein sequence ID" value="RTI54790.1"/>
    <property type="molecule type" value="Genomic_DNA"/>
</dbReference>
<proteinExistence type="predicted"/>
<accession>A0A430V1I9</accession>
<gene>
    <name evidence="5" type="ORF">CSW14_07075</name>
    <name evidence="4" type="ORF">CSW23_05295</name>
    <name evidence="3" type="ORF">CSW27_03985</name>
    <name evidence="2" type="ORF">CSW40_04310</name>
    <name evidence="1" type="ORF">CSW47_01510</name>
</gene>
<dbReference type="AlphaFoldDB" id="A0A430V1I9"/>
<dbReference type="EMBL" id="PELP01000029">
    <property type="protein sequence ID" value="RTH07608.1"/>
    <property type="molecule type" value="Genomic_DNA"/>
</dbReference>
<sequence>MNGTVRTIARMKALLEHALTALQEGKTEIAERLVLEAHAALHDLVDEMLFHGEWVEEEA</sequence>
<evidence type="ECO:0000313" key="1">
    <source>
        <dbReference type="EMBL" id="RTH07608.1"/>
    </source>
</evidence>
<dbReference type="Proteomes" id="UP000288073">
    <property type="component" value="Unassembled WGS sequence"/>
</dbReference>
<dbReference type="Proteomes" id="UP000286734">
    <property type="component" value="Unassembled WGS sequence"/>
</dbReference>
<dbReference type="Proteomes" id="UP000287155">
    <property type="component" value="Unassembled WGS sequence"/>
</dbReference>
<evidence type="ECO:0000313" key="4">
    <source>
        <dbReference type="EMBL" id="RTI18095.1"/>
    </source>
</evidence>
<dbReference type="EMBL" id="PELW01000096">
    <property type="protein sequence ID" value="RTH26739.1"/>
    <property type="molecule type" value="Genomic_DNA"/>
</dbReference>
<dbReference type="Proteomes" id="UP000287467">
    <property type="component" value="Unassembled WGS sequence"/>
</dbReference>
<comment type="caution">
    <text evidence="3">The sequence shown here is derived from an EMBL/GenBank/DDBJ whole genome shotgun (WGS) entry which is preliminary data.</text>
</comment>
<evidence type="ECO:0000313" key="8">
    <source>
        <dbReference type="Proteomes" id="UP000287155"/>
    </source>
</evidence>
<dbReference type="EMBL" id="PEMN01000133">
    <property type="protein sequence ID" value="RTI18095.1"/>
    <property type="molecule type" value="Genomic_DNA"/>
</dbReference>